<dbReference type="RefSeq" id="WP_239674918.1">
    <property type="nucleotide sequence ID" value="NZ_CP070499.1"/>
</dbReference>
<dbReference type="InterPro" id="IPR001910">
    <property type="entry name" value="Inosine/uridine_hydrolase_dom"/>
</dbReference>
<accession>A0A895YBP1</accession>
<dbReference type="SUPFAM" id="SSF53590">
    <property type="entry name" value="Nucleoside hydrolase"/>
    <property type="match status" value="1"/>
</dbReference>
<name>A0A895YBP1_9ACTN</name>
<dbReference type="GO" id="GO:0016799">
    <property type="term" value="F:hydrolase activity, hydrolyzing N-glycosyl compounds"/>
    <property type="evidence" value="ECO:0007669"/>
    <property type="project" value="InterPro"/>
</dbReference>
<keyword evidence="2" id="KW-0378">Hydrolase</keyword>
<dbReference type="Pfam" id="PF01156">
    <property type="entry name" value="IU_nuc_hydro"/>
    <property type="match status" value="1"/>
</dbReference>
<sequence length="309" mass="33511">MTTPRCRVISDNDYAGDPDGLVQLAHLLLSPSAQVRAVIGSHLAVDDPFGSNAGDSAARAYQRVQEVLDLVGMAGQVPTYQGTELPLVDTDTPRESAAADAIIEEAMRTDTDLPLFATFGGGLTELASAYLREPRIADRMTAIWIGGPEYPELAVPPPGALHPEYNLNIDVAAAQVVFDSPIPLWQVPRDAYRQVLVGMAELRAGVAPAGRLGRYLFDRINDAVAKVEAHGHRMGETFVLGDNPLVLLTALQSAFEPDPSSSQYVLRPAPRITDDGSYEHRDDGRTIRVYTRLDLRLLVGDLFAKLSLQ</sequence>
<evidence type="ECO:0000313" key="3">
    <source>
        <dbReference type="Proteomes" id="UP000662857"/>
    </source>
</evidence>
<feature type="domain" description="Inosine/uridine-preferring nucleoside hydrolase" evidence="1">
    <location>
        <begin position="9"/>
        <end position="252"/>
    </location>
</feature>
<dbReference type="EMBL" id="CP070499">
    <property type="protein sequence ID" value="QSB12873.1"/>
    <property type="molecule type" value="Genomic_DNA"/>
</dbReference>
<dbReference type="KEGG" id="nhy:JQS43_14435"/>
<evidence type="ECO:0000313" key="2">
    <source>
        <dbReference type="EMBL" id="QSB12873.1"/>
    </source>
</evidence>
<proteinExistence type="predicted"/>
<protein>
    <submittedName>
        <fullName evidence="2">Nucleoside hydrolase</fullName>
    </submittedName>
</protein>
<dbReference type="InterPro" id="IPR036452">
    <property type="entry name" value="Ribo_hydro-like"/>
</dbReference>
<evidence type="ECO:0000259" key="1">
    <source>
        <dbReference type="Pfam" id="PF01156"/>
    </source>
</evidence>
<reference evidence="2" key="1">
    <citation type="submission" date="2021-02" db="EMBL/GenBank/DDBJ databases">
        <title>Natrosporangium hydrolyticum gen. nov., sp. nov, a haloalkaliphilic actinobacterium from a soda solonchak soil.</title>
        <authorList>
            <person name="Sorokin D.Y."/>
            <person name="Khijniak T.V."/>
            <person name="Zakharycheva A.P."/>
            <person name="Boueva O.V."/>
            <person name="Ariskina E.V."/>
            <person name="Hahnke R.L."/>
            <person name="Bunk B."/>
            <person name="Sproer C."/>
            <person name="Schumann P."/>
            <person name="Evtushenko L.I."/>
            <person name="Kublanov I.V."/>
        </authorList>
    </citation>
    <scope>NUCLEOTIDE SEQUENCE</scope>
    <source>
        <strain evidence="2">DSM 106523</strain>
    </source>
</reference>
<organism evidence="2 3">
    <name type="scientific">Natronosporangium hydrolyticum</name>
    <dbReference type="NCBI Taxonomy" id="2811111"/>
    <lineage>
        <taxon>Bacteria</taxon>
        <taxon>Bacillati</taxon>
        <taxon>Actinomycetota</taxon>
        <taxon>Actinomycetes</taxon>
        <taxon>Micromonosporales</taxon>
        <taxon>Micromonosporaceae</taxon>
        <taxon>Natronosporangium</taxon>
    </lineage>
</organism>
<dbReference type="Gene3D" id="3.90.245.10">
    <property type="entry name" value="Ribonucleoside hydrolase-like"/>
    <property type="match status" value="1"/>
</dbReference>
<dbReference type="Proteomes" id="UP000662857">
    <property type="component" value="Chromosome"/>
</dbReference>
<gene>
    <name evidence="2" type="ORF">JQS43_14435</name>
</gene>
<keyword evidence="3" id="KW-1185">Reference proteome</keyword>
<dbReference type="AlphaFoldDB" id="A0A895YBP1"/>